<keyword evidence="3 8" id="KW-0812">Transmembrane</keyword>
<feature type="transmembrane region" description="Helical" evidence="8">
    <location>
        <begin position="329"/>
        <end position="347"/>
    </location>
</feature>
<dbReference type="GO" id="GO:0042277">
    <property type="term" value="F:peptide binding"/>
    <property type="evidence" value="ECO:0007669"/>
    <property type="project" value="TreeGrafter"/>
</dbReference>
<dbReference type="PROSITE" id="PS50262">
    <property type="entry name" value="G_PROTEIN_RECEP_F1_2"/>
    <property type="match status" value="1"/>
</dbReference>
<dbReference type="OrthoDB" id="10026902at2759"/>
<sequence length="510" mass="59547">MTIISNINETNLTSLIKEGINVSEFISSTIMPTITTKIIISTTTNSFLRQFNTTRIYPFLRSPIITTTTSQTSCLLHKYFMFKSPFHYIIRSIELFILSLTIPLYVIVFILFIELTILRVNTNTAVSGGNSRSRRQRRRQHMHNLIWTSNYLLVDLLNLLYEVIYVIIHLSGQLPLQSFAGRFYCQSQVYVPLYLTVLMAYSLTAISIYRRRHFINLNKHMKQSNIISICMISSLWMLPIITSVFPTFLLVYLNILKITQHETTNQCQISYTYESNMQAMYIFYRLGNVFLLPISISLACYITIYADLIRMQQRFNRAFKRHVHIRKNLISQILFLFLNFAVFWLPAEIITLYTKNRHLKDTVQVTKCLNILLDPLIITGFDTRFKSAAKQLLSTPAFHGFRRCFNSNRQHDDSTTTATATAQIIPRRRFKHSRQMTTNSEQMTTGVTWNIGNNDDITVLESVSNHSSQKKQRTRRQQKQRSISSTNQRPLKNRPRTSTQIRMKIVENHI</sequence>
<feature type="transmembrane region" description="Helical" evidence="8">
    <location>
        <begin position="229"/>
        <end position="253"/>
    </location>
</feature>
<dbReference type="GO" id="GO:0005886">
    <property type="term" value="C:plasma membrane"/>
    <property type="evidence" value="ECO:0007669"/>
    <property type="project" value="UniProtKB-SubCell"/>
</dbReference>
<protein>
    <recommendedName>
        <fullName evidence="9">G-protein coupled receptors family 1 profile domain-containing protein</fullName>
    </recommendedName>
</protein>
<keyword evidence="4 8" id="KW-1133">Transmembrane helix</keyword>
<evidence type="ECO:0000259" key="9">
    <source>
        <dbReference type="PROSITE" id="PS50262"/>
    </source>
</evidence>
<keyword evidence="6" id="KW-0675">Receptor</keyword>
<name>A0A814NQ08_9BILA</name>
<feature type="transmembrane region" description="Helical" evidence="8">
    <location>
        <begin position="144"/>
        <end position="168"/>
    </location>
</feature>
<proteinExistence type="predicted"/>
<evidence type="ECO:0000256" key="7">
    <source>
        <dbReference type="SAM" id="MobiDB-lite"/>
    </source>
</evidence>
<organism evidence="10 12">
    <name type="scientific">Adineta steineri</name>
    <dbReference type="NCBI Taxonomy" id="433720"/>
    <lineage>
        <taxon>Eukaryota</taxon>
        <taxon>Metazoa</taxon>
        <taxon>Spiralia</taxon>
        <taxon>Gnathifera</taxon>
        <taxon>Rotifera</taxon>
        <taxon>Eurotatoria</taxon>
        <taxon>Bdelloidea</taxon>
        <taxon>Adinetida</taxon>
        <taxon>Adinetidae</taxon>
        <taxon>Adineta</taxon>
    </lineage>
</organism>
<reference evidence="10" key="1">
    <citation type="submission" date="2021-02" db="EMBL/GenBank/DDBJ databases">
        <authorList>
            <person name="Nowell W R."/>
        </authorList>
    </citation>
    <scope>NUCLEOTIDE SEQUENCE</scope>
</reference>
<dbReference type="PANTHER" id="PTHR24241">
    <property type="entry name" value="NEUROPEPTIDE RECEPTOR-RELATED G-PROTEIN COUPLED RECEPTOR"/>
    <property type="match status" value="1"/>
</dbReference>
<feature type="region of interest" description="Disordered" evidence="7">
    <location>
        <begin position="463"/>
        <end position="500"/>
    </location>
</feature>
<gene>
    <name evidence="11" type="ORF">OKA104_LOCUS654</name>
    <name evidence="10" type="ORF">VCS650_LOCUS19770</name>
</gene>
<feature type="transmembrane region" description="Helical" evidence="8">
    <location>
        <begin position="282"/>
        <end position="308"/>
    </location>
</feature>
<dbReference type="Pfam" id="PF00001">
    <property type="entry name" value="7tm_1"/>
    <property type="match status" value="1"/>
</dbReference>
<dbReference type="Gene3D" id="1.20.1070.10">
    <property type="entry name" value="Rhodopsin 7-helix transmembrane proteins"/>
    <property type="match status" value="1"/>
</dbReference>
<evidence type="ECO:0000256" key="3">
    <source>
        <dbReference type="ARBA" id="ARBA00022692"/>
    </source>
</evidence>
<dbReference type="PANTHER" id="PTHR24241:SF76">
    <property type="entry name" value="NEUROPEPTIDE SIFAMIDE RECEPTOR"/>
    <property type="match status" value="1"/>
</dbReference>
<dbReference type="CDD" id="cd00637">
    <property type="entry name" value="7tm_classA_rhodopsin-like"/>
    <property type="match status" value="1"/>
</dbReference>
<dbReference type="Proteomes" id="UP000663891">
    <property type="component" value="Unassembled WGS sequence"/>
</dbReference>
<dbReference type="GO" id="GO:0032870">
    <property type="term" value="P:cellular response to hormone stimulus"/>
    <property type="evidence" value="ECO:0007669"/>
    <property type="project" value="TreeGrafter"/>
</dbReference>
<evidence type="ECO:0000256" key="1">
    <source>
        <dbReference type="ARBA" id="ARBA00004651"/>
    </source>
</evidence>
<dbReference type="InterPro" id="IPR017452">
    <property type="entry name" value="GPCR_Rhodpsn_7TM"/>
</dbReference>
<feature type="compositionally biased region" description="Basic residues" evidence="7">
    <location>
        <begin position="468"/>
        <end position="479"/>
    </location>
</feature>
<comment type="subcellular location">
    <subcellularLocation>
        <location evidence="1">Cell membrane</location>
        <topology evidence="1">Multi-pass membrane protein</topology>
    </subcellularLocation>
</comment>
<evidence type="ECO:0000256" key="5">
    <source>
        <dbReference type="ARBA" id="ARBA00023136"/>
    </source>
</evidence>
<evidence type="ECO:0000313" key="11">
    <source>
        <dbReference type="EMBL" id="CAF3486722.1"/>
    </source>
</evidence>
<evidence type="ECO:0000313" key="10">
    <source>
        <dbReference type="EMBL" id="CAF1094946.1"/>
    </source>
</evidence>
<evidence type="ECO:0000256" key="2">
    <source>
        <dbReference type="ARBA" id="ARBA00022475"/>
    </source>
</evidence>
<accession>A0A814NQ08</accession>
<dbReference type="EMBL" id="CAJNON010000199">
    <property type="protein sequence ID" value="CAF1094946.1"/>
    <property type="molecule type" value="Genomic_DNA"/>
</dbReference>
<dbReference type="EMBL" id="CAJOAY010000014">
    <property type="protein sequence ID" value="CAF3486722.1"/>
    <property type="molecule type" value="Genomic_DNA"/>
</dbReference>
<evidence type="ECO:0000256" key="4">
    <source>
        <dbReference type="ARBA" id="ARBA00022989"/>
    </source>
</evidence>
<dbReference type="AlphaFoldDB" id="A0A814NQ08"/>
<evidence type="ECO:0000256" key="8">
    <source>
        <dbReference type="SAM" id="Phobius"/>
    </source>
</evidence>
<dbReference type="InterPro" id="IPR000276">
    <property type="entry name" value="GPCR_Rhodpsn"/>
</dbReference>
<feature type="transmembrane region" description="Helical" evidence="8">
    <location>
        <begin position="88"/>
        <end position="113"/>
    </location>
</feature>
<evidence type="ECO:0000256" key="6">
    <source>
        <dbReference type="ARBA" id="ARBA00023170"/>
    </source>
</evidence>
<feature type="transmembrane region" description="Helical" evidence="8">
    <location>
        <begin position="188"/>
        <end position="209"/>
    </location>
</feature>
<evidence type="ECO:0000313" key="12">
    <source>
        <dbReference type="Proteomes" id="UP000663891"/>
    </source>
</evidence>
<dbReference type="Proteomes" id="UP000663881">
    <property type="component" value="Unassembled WGS sequence"/>
</dbReference>
<feature type="domain" description="G-protein coupled receptors family 1 profile" evidence="9">
    <location>
        <begin position="122"/>
        <end position="353"/>
    </location>
</feature>
<comment type="caution">
    <text evidence="10">The sequence shown here is derived from an EMBL/GenBank/DDBJ whole genome shotgun (WGS) entry which is preliminary data.</text>
</comment>
<dbReference type="SUPFAM" id="SSF81321">
    <property type="entry name" value="Family A G protein-coupled receptor-like"/>
    <property type="match status" value="1"/>
</dbReference>
<dbReference type="GO" id="GO:0004930">
    <property type="term" value="F:G protein-coupled receptor activity"/>
    <property type="evidence" value="ECO:0007669"/>
    <property type="project" value="InterPro"/>
</dbReference>
<keyword evidence="2" id="KW-1003">Cell membrane</keyword>
<keyword evidence="5 8" id="KW-0472">Membrane</keyword>